<dbReference type="AlphaFoldDB" id="A0A7J3IA73"/>
<evidence type="ECO:0000313" key="2">
    <source>
        <dbReference type="EMBL" id="HGQ18003.1"/>
    </source>
</evidence>
<dbReference type="EMBL" id="DTAI01000266">
    <property type="protein sequence ID" value="HGN37664.1"/>
    <property type="molecule type" value="Genomic_DNA"/>
</dbReference>
<proteinExistence type="predicted"/>
<accession>A0A7J3IA73</accession>
<protein>
    <recommendedName>
        <fullName evidence="3">RNA polymerase Rpo13 subunit HTH domain-containing protein</fullName>
    </recommendedName>
</protein>
<gene>
    <name evidence="1" type="ORF">ENT87_09000</name>
    <name evidence="2" type="ORF">ENU30_03335</name>
</gene>
<evidence type="ECO:0008006" key="3">
    <source>
        <dbReference type="Google" id="ProtNLM"/>
    </source>
</evidence>
<reference evidence="1" key="1">
    <citation type="journal article" date="2020" name="mSystems">
        <title>Genome- and Community-Level Interaction Insights into Carbon Utilization and Element Cycling Functions of Hydrothermarchaeota in Hydrothermal Sediment.</title>
        <authorList>
            <person name="Zhou Z."/>
            <person name="Liu Y."/>
            <person name="Xu W."/>
            <person name="Pan J."/>
            <person name="Luo Z.H."/>
            <person name="Li M."/>
        </authorList>
    </citation>
    <scope>NUCLEOTIDE SEQUENCE [LARGE SCALE GENOMIC DNA]</scope>
    <source>
        <strain evidence="1">SpSt-618</strain>
        <strain evidence="2">SpSt-657</strain>
    </source>
</reference>
<name>A0A7J3IA73_9CREN</name>
<dbReference type="EMBL" id="DTBZ01000072">
    <property type="protein sequence ID" value="HGQ18003.1"/>
    <property type="molecule type" value="Genomic_DNA"/>
</dbReference>
<sequence length="92" mass="10772">MYEEEHTIAEEIPSEPQAEEEVEEIELIELSPLELEFFLTRGEIWDKLVSNEINIEEAKKMLDNLYNSLILQPKVSTSTIRGRGRKRVARKK</sequence>
<dbReference type="Gene3D" id="6.20.450.10">
    <property type="match status" value="1"/>
</dbReference>
<comment type="caution">
    <text evidence="1">The sequence shown here is derived from an EMBL/GenBank/DDBJ whole genome shotgun (WGS) entry which is preliminary data.</text>
</comment>
<evidence type="ECO:0000313" key="1">
    <source>
        <dbReference type="EMBL" id="HGN37664.1"/>
    </source>
</evidence>
<organism evidence="1">
    <name type="scientific">Ignisphaera aggregans</name>
    <dbReference type="NCBI Taxonomy" id="334771"/>
    <lineage>
        <taxon>Archaea</taxon>
        <taxon>Thermoproteota</taxon>
        <taxon>Thermoprotei</taxon>
        <taxon>Desulfurococcales</taxon>
        <taxon>Desulfurococcaceae</taxon>
        <taxon>Ignisphaera</taxon>
    </lineage>
</organism>